<evidence type="ECO:0000256" key="5">
    <source>
        <dbReference type="ARBA" id="ARBA00023180"/>
    </source>
</evidence>
<dbReference type="Gene3D" id="3.10.250.10">
    <property type="entry name" value="SRCR-like domain"/>
    <property type="match status" value="2"/>
</dbReference>
<protein>
    <recommendedName>
        <fullName evidence="8">SRCR domain-containing protein</fullName>
    </recommendedName>
</protein>
<feature type="compositionally biased region" description="Pro residues" evidence="6">
    <location>
        <begin position="264"/>
        <end position="282"/>
    </location>
</feature>
<feature type="region of interest" description="Disordered" evidence="6">
    <location>
        <begin position="304"/>
        <end position="546"/>
    </location>
</feature>
<feature type="compositionally biased region" description="Polar residues" evidence="6">
    <location>
        <begin position="636"/>
        <end position="652"/>
    </location>
</feature>
<keyword evidence="5" id="KW-0325">Glycoprotein</keyword>
<dbReference type="SMART" id="SM00202">
    <property type="entry name" value="SR"/>
    <property type="match status" value="2"/>
</dbReference>
<feature type="region of interest" description="Disordered" evidence="6">
    <location>
        <begin position="636"/>
        <end position="661"/>
    </location>
</feature>
<feature type="compositionally biased region" description="Pro residues" evidence="6">
    <location>
        <begin position="354"/>
        <end position="373"/>
    </location>
</feature>
<gene>
    <name evidence="9" type="ORF">Vretifemale_20300</name>
    <name evidence="10" type="ORF">Vretimale_19214</name>
</gene>
<dbReference type="GO" id="GO:0016020">
    <property type="term" value="C:membrane"/>
    <property type="evidence" value="ECO:0007669"/>
    <property type="project" value="InterPro"/>
</dbReference>
<dbReference type="PROSITE" id="PS00420">
    <property type="entry name" value="SRCR_1"/>
    <property type="match status" value="1"/>
</dbReference>
<evidence type="ECO:0000256" key="1">
    <source>
        <dbReference type="ARBA" id="ARBA00022729"/>
    </source>
</evidence>
<feature type="domain" description="SRCR" evidence="8">
    <location>
        <begin position="44"/>
        <end position="141"/>
    </location>
</feature>
<dbReference type="PROSITE" id="PS50287">
    <property type="entry name" value="SRCR_2"/>
    <property type="match status" value="2"/>
</dbReference>
<evidence type="ECO:0000313" key="9">
    <source>
        <dbReference type="EMBL" id="GIL92833.1"/>
    </source>
</evidence>
<evidence type="ECO:0000313" key="10">
    <source>
        <dbReference type="EMBL" id="GIM16577.1"/>
    </source>
</evidence>
<name>A0A8J4M032_9CHLO</name>
<feature type="domain" description="SRCR" evidence="8">
    <location>
        <begin position="149"/>
        <end position="255"/>
    </location>
</feature>
<feature type="compositionally biased region" description="Pro residues" evidence="6">
    <location>
        <begin position="304"/>
        <end position="322"/>
    </location>
</feature>
<keyword evidence="12" id="KW-1185">Reference proteome</keyword>
<dbReference type="InterPro" id="IPR001190">
    <property type="entry name" value="SRCR"/>
</dbReference>
<comment type="caution">
    <text evidence="10">The sequence shown here is derived from an EMBL/GenBank/DDBJ whole genome shotgun (WGS) entry which is preliminary data.</text>
</comment>
<feature type="signal peptide" evidence="7">
    <location>
        <begin position="1"/>
        <end position="32"/>
    </location>
</feature>
<dbReference type="PROSITE" id="PS51257">
    <property type="entry name" value="PROKAR_LIPOPROTEIN"/>
    <property type="match status" value="1"/>
</dbReference>
<dbReference type="FunFam" id="3.10.250.10:FF:000001">
    <property type="entry name" value="Lysyl oxidase 4 isoform X1"/>
    <property type="match status" value="1"/>
</dbReference>
<evidence type="ECO:0000256" key="4">
    <source>
        <dbReference type="ARBA" id="ARBA00023170"/>
    </source>
</evidence>
<feature type="chain" id="PRO_5036271797" description="SRCR domain-containing protein" evidence="7">
    <location>
        <begin position="33"/>
        <end position="806"/>
    </location>
</feature>
<feature type="compositionally biased region" description="Pro residues" evidence="6">
    <location>
        <begin position="332"/>
        <end position="346"/>
    </location>
</feature>
<evidence type="ECO:0000259" key="8">
    <source>
        <dbReference type="PROSITE" id="PS50287"/>
    </source>
</evidence>
<dbReference type="EMBL" id="BNCP01000083">
    <property type="protein sequence ID" value="GIL92833.1"/>
    <property type="molecule type" value="Genomic_DNA"/>
</dbReference>
<dbReference type="SUPFAM" id="SSF56487">
    <property type="entry name" value="SRCR-like"/>
    <property type="match status" value="2"/>
</dbReference>
<feature type="region of interest" description="Disordered" evidence="6">
    <location>
        <begin position="257"/>
        <end position="282"/>
    </location>
</feature>
<proteinExistence type="predicted"/>
<evidence type="ECO:0000313" key="12">
    <source>
        <dbReference type="Proteomes" id="UP000747110"/>
    </source>
</evidence>
<keyword evidence="4" id="KW-0675">Receptor</keyword>
<accession>A0A8J4M032</accession>
<dbReference type="FunFam" id="3.10.250.10:FF:000007">
    <property type="entry name" value="Soluble scavenger receptor cysteine-rich domain-containing protein SSC5D"/>
    <property type="match status" value="1"/>
</dbReference>
<evidence type="ECO:0000313" key="11">
    <source>
        <dbReference type="Proteomes" id="UP000722791"/>
    </source>
</evidence>
<dbReference type="Pfam" id="PF00530">
    <property type="entry name" value="SRCR"/>
    <property type="match status" value="2"/>
</dbReference>
<dbReference type="AlphaFoldDB" id="A0A8J4M032"/>
<keyword evidence="2" id="KW-0677">Repeat</keyword>
<dbReference type="OrthoDB" id="547695at2759"/>
<dbReference type="PRINTS" id="PR00258">
    <property type="entry name" value="SPERACTRCPTR"/>
</dbReference>
<sequence>MYLAARMVRLQLPTCFALLACIAALAPAGTQGYHNRRLQDALDVRLVPGDLQGRLEVFRNGTWGTVCEYGFDDRDANVVCLELGFAGGRAHWGAYFGEGTGPIHLRGPDCTGNETSLKECPNLQWNATGCDHSEDVSVVCYGTQSKQTIQLVGGKTALEGRLEIRGSNTTEWGTVCDRRWQPVNAKIVCRQLDNSSTWDNATAISGSMFGTGQGVILMDGLACTGLERSIAACRFDGWGVSDCDPGTQTISINCTGTPPAEVAMPPPAAPQAPLPPPRPPPPRYPNVPPPPWSPLSPPLYPSNPSPPLPPCVSPPSHPPEALPPGSDDWWNPCPPPSPAPGPPPDYSAPDEEPPLPPPSEGNPIKMSPPPLSPDPVSSLWPPPPHSPDMNWPVGMDPPPLSPNPPPAPSTPPPPPPPQPPFPPPPKDPPEPPPLPPVVPATPPHHPPSVPPRPPSPEPPGHPYPPPPRPPPSSVKPPPCKLPPPKAWSPLRSPPSPKPPSLPPPSPKPPAPRPPLPRPPPSPRPPPPSPRPPTPPPPLKPPPRPPKIVAYEPNNQTYFKAGTIGDLAKTTFQVAKERLFLRLLCPKQQYVAGFIIGSTVDVSTWKLQCKAYPPPAPPPEPRQLLYLQFKTNCETKTVPITSDGSTGSKSNGGNRRRRRRAQADFSNYGSARVFGILFGPSGYPVELRPVILGYPSSFMATGIQGAQLSQSSFSCPNSGFDAVCAQYGGQELPPTQMAFRCGNNWTSPLLGHGNYGADSEAQVLRCRNGLLAAGIVATARKFVPPMSQEQLVVEAISLYCACTYQGC</sequence>
<dbReference type="EMBL" id="BNCQ01000081">
    <property type="protein sequence ID" value="GIM16577.1"/>
    <property type="molecule type" value="Genomic_DNA"/>
</dbReference>
<dbReference type="InterPro" id="IPR036772">
    <property type="entry name" value="SRCR-like_dom_sf"/>
</dbReference>
<keyword evidence="1 7" id="KW-0732">Signal</keyword>
<reference evidence="10" key="1">
    <citation type="journal article" date="2021" name="Proc. Natl. Acad. Sci. U.S.A.">
        <title>Three genomes in the algal genus Volvox reveal the fate of a haploid sex-determining region after a transition to homothallism.</title>
        <authorList>
            <person name="Yamamoto K."/>
            <person name="Hamaji T."/>
            <person name="Kawai-Toyooka H."/>
            <person name="Matsuzaki R."/>
            <person name="Takahashi F."/>
            <person name="Nishimura Y."/>
            <person name="Kawachi M."/>
            <person name="Noguchi H."/>
            <person name="Minakuchi Y."/>
            <person name="Umen J.G."/>
            <person name="Toyoda A."/>
            <person name="Nozaki H."/>
        </authorList>
    </citation>
    <scope>NUCLEOTIDE SEQUENCE</scope>
    <source>
        <strain evidence="10">NIES-3785</strain>
        <strain evidence="9">NIES-3786</strain>
    </source>
</reference>
<keyword evidence="3" id="KW-1015">Disulfide bond</keyword>
<evidence type="ECO:0000256" key="3">
    <source>
        <dbReference type="ARBA" id="ARBA00023157"/>
    </source>
</evidence>
<evidence type="ECO:0000256" key="2">
    <source>
        <dbReference type="ARBA" id="ARBA00022737"/>
    </source>
</evidence>
<feature type="compositionally biased region" description="Pro residues" evidence="6">
    <location>
        <begin position="395"/>
        <end position="545"/>
    </location>
</feature>
<evidence type="ECO:0000256" key="7">
    <source>
        <dbReference type="SAM" id="SignalP"/>
    </source>
</evidence>
<dbReference type="PRINTS" id="PR01217">
    <property type="entry name" value="PRICHEXTENSN"/>
</dbReference>
<organism evidence="10 11">
    <name type="scientific">Volvox reticuliferus</name>
    <dbReference type="NCBI Taxonomy" id="1737510"/>
    <lineage>
        <taxon>Eukaryota</taxon>
        <taxon>Viridiplantae</taxon>
        <taxon>Chlorophyta</taxon>
        <taxon>core chlorophytes</taxon>
        <taxon>Chlorophyceae</taxon>
        <taxon>CS clade</taxon>
        <taxon>Chlamydomonadales</taxon>
        <taxon>Volvocaceae</taxon>
        <taxon>Volvox</taxon>
    </lineage>
</organism>
<dbReference type="Proteomes" id="UP000722791">
    <property type="component" value="Unassembled WGS sequence"/>
</dbReference>
<dbReference type="PANTHER" id="PTHR48071">
    <property type="entry name" value="SRCR DOMAIN-CONTAINING PROTEIN"/>
    <property type="match status" value="1"/>
</dbReference>
<evidence type="ECO:0000256" key="6">
    <source>
        <dbReference type="SAM" id="MobiDB-lite"/>
    </source>
</evidence>
<dbReference type="PANTHER" id="PTHR48071:SF18">
    <property type="entry name" value="DELETED IN MALIGNANT BRAIN TUMORS 1 PROTEIN-RELATED"/>
    <property type="match status" value="1"/>
</dbReference>
<dbReference type="Proteomes" id="UP000747110">
    <property type="component" value="Unassembled WGS sequence"/>
</dbReference>